<keyword evidence="3" id="KW-0808">Transferase</keyword>
<dbReference type="PROSITE" id="PS00092">
    <property type="entry name" value="N6_MTASE"/>
    <property type="match status" value="1"/>
</dbReference>
<dbReference type="SUPFAM" id="SSF53335">
    <property type="entry name" value="S-adenosyl-L-methionine-dependent methyltransferases"/>
    <property type="match status" value="1"/>
</dbReference>
<protein>
    <submittedName>
        <fullName evidence="5">Site-specific DNA-methyltransferase</fullName>
    </submittedName>
</protein>
<organism evidence="5 6">
    <name type="scientific">Candidatus Avisuccinivibrio stercorigallinarum</name>
    <dbReference type="NCBI Taxonomy" id="2840704"/>
    <lineage>
        <taxon>Bacteria</taxon>
        <taxon>Pseudomonadati</taxon>
        <taxon>Pseudomonadota</taxon>
        <taxon>Gammaproteobacteria</taxon>
        <taxon>Aeromonadales</taxon>
        <taxon>Succinivibrionaceae</taxon>
        <taxon>Succinivibrionaceae incertae sedis</taxon>
        <taxon>Candidatus Avisuccinivibrio</taxon>
    </lineage>
</organism>
<comment type="similarity">
    <text evidence="1">Belongs to the N(4)/N(6)-methyltransferase family.</text>
</comment>
<name>A0A9D9DA75_9GAMM</name>
<sequence length="710" mass="79618">MTSSAAAEDLDLEDTINEVEALNPALAAKLRASLRRRAYGLVFEHNLPEAVRLYGKAPAVGDLVNVLPPRGHFAAVAANEAWQVSAVKDDRAQLVRGAEHCEAALSDLVALTALNEPIYPGMRVLDRVERGGPDDPWQVVISAENYHALEALIYCFPGSVDCIYIDPPYNTGAHDWKYNNDFVDGSDQYRHSKWLSFMERRLKLAKKLLNPQDSVLIVTIDEKEQTRLGLLLEQLFPEGRLQIISASVNPNGTYRKSSFSRNDEYINIVYLGSAAPQPLPLGTEWQGGVKRSSREKLRWSSLIRYGTQYSSRTSTPTMFYPIFVANDLSRIVHIGEPLPLGRERSSVQDLPGCITVWPMRTDGGESRWQLSPSSLQAAIEHGYVRLDRGNTNPVTVSYLKSGMQHLVEAGEFVITGRRRDGSIIVDNSSYQPKFIPRTQWTISTHDAARYGSGLLSEILGSSRFTYPKSLYAVADTLRFFIKHKPNALIVDFFAGSGTTMHAVNLLNAEDHGHRRCILITNNEVSKSEARKMTAQGLRPGDARWEEHGIARYVTWPRIKCTINGVNYQGKALQGTYLGTELQKSEGFRANAIFLELTYESLRHIRLDRAFTAVSPLLWMQSGCRGPVIQRLERQQGFAATSYYAVLFDFSAAKRFVHVVQRTPSIKTVYVVSDDERRCAEIALRLPLVRVHRLYQSFIKTFEICAEGACA</sequence>
<dbReference type="InterPro" id="IPR002052">
    <property type="entry name" value="DNA_methylase_N6_adenine_CS"/>
</dbReference>
<dbReference type="AlphaFoldDB" id="A0A9D9DA75"/>
<dbReference type="Gene3D" id="3.40.50.150">
    <property type="entry name" value="Vaccinia Virus protein VP39"/>
    <property type="match status" value="1"/>
</dbReference>
<reference evidence="5" key="1">
    <citation type="submission" date="2020-10" db="EMBL/GenBank/DDBJ databases">
        <authorList>
            <person name="Gilroy R."/>
        </authorList>
    </citation>
    <scope>NUCLEOTIDE SEQUENCE</scope>
    <source>
        <strain evidence="5">17213</strain>
    </source>
</reference>
<dbReference type="GO" id="GO:0032259">
    <property type="term" value="P:methylation"/>
    <property type="evidence" value="ECO:0007669"/>
    <property type="project" value="UniProtKB-KW"/>
</dbReference>
<evidence type="ECO:0000259" key="4">
    <source>
        <dbReference type="Pfam" id="PF01555"/>
    </source>
</evidence>
<evidence type="ECO:0000256" key="3">
    <source>
        <dbReference type="ARBA" id="ARBA00022679"/>
    </source>
</evidence>
<comment type="caution">
    <text evidence="5">The sequence shown here is derived from an EMBL/GenBank/DDBJ whole genome shotgun (WGS) entry which is preliminary data.</text>
</comment>
<reference evidence="5" key="2">
    <citation type="journal article" date="2021" name="PeerJ">
        <title>Extensive microbial diversity within the chicken gut microbiome revealed by metagenomics and culture.</title>
        <authorList>
            <person name="Gilroy R."/>
            <person name="Ravi A."/>
            <person name="Getino M."/>
            <person name="Pursley I."/>
            <person name="Horton D.L."/>
            <person name="Alikhan N.F."/>
            <person name="Baker D."/>
            <person name="Gharbi K."/>
            <person name="Hall N."/>
            <person name="Watson M."/>
            <person name="Adriaenssens E.M."/>
            <person name="Foster-Nyarko E."/>
            <person name="Jarju S."/>
            <person name="Secka A."/>
            <person name="Antonio M."/>
            <person name="Oren A."/>
            <person name="Chaudhuri R.R."/>
            <person name="La Ragione R."/>
            <person name="Hildebrand F."/>
            <person name="Pallen M.J."/>
        </authorList>
    </citation>
    <scope>NUCLEOTIDE SEQUENCE</scope>
    <source>
        <strain evidence="5">17213</strain>
    </source>
</reference>
<feature type="domain" description="DNA methylase N-4/N-6" evidence="4">
    <location>
        <begin position="160"/>
        <end position="269"/>
    </location>
</feature>
<dbReference type="Proteomes" id="UP000823631">
    <property type="component" value="Unassembled WGS sequence"/>
</dbReference>
<dbReference type="EMBL" id="JADINH010000136">
    <property type="protein sequence ID" value="MBO8416006.1"/>
    <property type="molecule type" value="Genomic_DNA"/>
</dbReference>
<evidence type="ECO:0000313" key="5">
    <source>
        <dbReference type="EMBL" id="MBO8416006.1"/>
    </source>
</evidence>
<evidence type="ECO:0000256" key="2">
    <source>
        <dbReference type="ARBA" id="ARBA00022603"/>
    </source>
</evidence>
<keyword evidence="2" id="KW-0489">Methyltransferase</keyword>
<dbReference type="InterPro" id="IPR002941">
    <property type="entry name" value="DNA_methylase_N4/N6"/>
</dbReference>
<dbReference type="PRINTS" id="PR00508">
    <property type="entry name" value="S21N4MTFRASE"/>
</dbReference>
<proteinExistence type="inferred from homology"/>
<evidence type="ECO:0000313" key="6">
    <source>
        <dbReference type="Proteomes" id="UP000823631"/>
    </source>
</evidence>
<dbReference type="InterPro" id="IPR029063">
    <property type="entry name" value="SAM-dependent_MTases_sf"/>
</dbReference>
<gene>
    <name evidence="5" type="ORF">IAB19_06485</name>
</gene>
<dbReference type="GO" id="GO:0003677">
    <property type="term" value="F:DNA binding"/>
    <property type="evidence" value="ECO:0007669"/>
    <property type="project" value="InterPro"/>
</dbReference>
<evidence type="ECO:0000256" key="1">
    <source>
        <dbReference type="ARBA" id="ARBA00006594"/>
    </source>
</evidence>
<dbReference type="GO" id="GO:0008170">
    <property type="term" value="F:N-methyltransferase activity"/>
    <property type="evidence" value="ECO:0007669"/>
    <property type="project" value="InterPro"/>
</dbReference>
<dbReference type="Pfam" id="PF01555">
    <property type="entry name" value="N6_N4_Mtase"/>
    <property type="match status" value="1"/>
</dbReference>
<accession>A0A9D9DA75</accession>
<dbReference type="InterPro" id="IPR001091">
    <property type="entry name" value="RM_Methyltransferase"/>
</dbReference>